<dbReference type="VEuPathDB" id="FungiDB:ASPNIDRAFT2_1091401"/>
<dbReference type="Proteomes" id="UP000068243">
    <property type="component" value="Unassembled WGS sequence"/>
</dbReference>
<dbReference type="Pfam" id="PF00107">
    <property type="entry name" value="ADH_zinc_N"/>
    <property type="match status" value="1"/>
</dbReference>
<keyword evidence="2" id="KW-0560">Oxidoreductase</keyword>
<protein>
    <submittedName>
        <fullName evidence="4">Quinone oxidoreductase</fullName>
    </submittedName>
</protein>
<evidence type="ECO:0000256" key="2">
    <source>
        <dbReference type="ARBA" id="ARBA00023002"/>
    </source>
</evidence>
<dbReference type="AlphaFoldDB" id="A0A117E386"/>
<dbReference type="InterPro" id="IPR020843">
    <property type="entry name" value="ER"/>
</dbReference>
<name>A0A117E386_ASPNG</name>
<dbReference type="InterPro" id="IPR036291">
    <property type="entry name" value="NAD(P)-bd_dom_sf"/>
</dbReference>
<proteinExistence type="predicted"/>
<evidence type="ECO:0000313" key="5">
    <source>
        <dbReference type="Proteomes" id="UP000068243"/>
    </source>
</evidence>
<dbReference type="PaxDb" id="5061-CADANGAP00012273"/>
<dbReference type="GO" id="GO:0070402">
    <property type="term" value="F:NADPH binding"/>
    <property type="evidence" value="ECO:0007669"/>
    <property type="project" value="TreeGrafter"/>
</dbReference>
<accession>A0A117E386</accession>
<dbReference type="InterPro" id="IPR011032">
    <property type="entry name" value="GroES-like_sf"/>
</dbReference>
<organism evidence="4 5">
    <name type="scientific">Aspergillus niger</name>
    <dbReference type="NCBI Taxonomy" id="5061"/>
    <lineage>
        <taxon>Eukaryota</taxon>
        <taxon>Fungi</taxon>
        <taxon>Dikarya</taxon>
        <taxon>Ascomycota</taxon>
        <taxon>Pezizomycotina</taxon>
        <taxon>Eurotiomycetes</taxon>
        <taxon>Eurotiomycetidae</taxon>
        <taxon>Eurotiales</taxon>
        <taxon>Aspergillaceae</taxon>
        <taxon>Aspergillus</taxon>
        <taxon>Aspergillus subgen. Circumdati</taxon>
    </lineage>
</organism>
<dbReference type="OMA" id="MQREDRY"/>
<feature type="domain" description="Enoyl reductase (ER)" evidence="3">
    <location>
        <begin position="11"/>
        <end position="348"/>
    </location>
</feature>
<dbReference type="SUPFAM" id="SSF51735">
    <property type="entry name" value="NAD(P)-binding Rossmann-fold domains"/>
    <property type="match status" value="1"/>
</dbReference>
<dbReference type="PANTHER" id="PTHR48106:SF18">
    <property type="entry name" value="QUINONE OXIDOREDUCTASE PIG3"/>
    <property type="match status" value="1"/>
</dbReference>
<dbReference type="VEuPathDB" id="FungiDB:M747DRAFT_362650"/>
<dbReference type="OrthoDB" id="203908at2759"/>
<sequence length="353" mass="38232">MKAVGVKNGKGNADALFIEDGVPDPVPTGNRILVRIKAFGLNRMDIMQREDRYPYPLMPESGKIMGVEFSGIVEEKGPDCSGDFQVGDKVFGLAYGGAYAQKIAVSEKMLMHLPSTLSFEEAAGIPEVGLIILTAFTSTQLTRQTSFTAIQAIHLVGNLQPGQSVLIHAGASGVGQSAIQIAKVGGASKIFTTAGSDEKCDLCRSLGADFAVNYRSGEDFSEVVKRETNGRGVDLIVDLVGRDYFHRNMASAAMDSRMVLVAALSGSKVDDFDLRALLNKRIWLMATTLRTRAADYQGQLRDLFSEKILPHIKSGEVKTTVDKVFPWTQVSDAHKRLESNVNAGKIICLVNDD</sequence>
<gene>
    <name evidence="4" type="ORF">ABL_09379</name>
</gene>
<evidence type="ECO:0000256" key="1">
    <source>
        <dbReference type="ARBA" id="ARBA00022857"/>
    </source>
</evidence>
<dbReference type="CDD" id="cd05276">
    <property type="entry name" value="p53_inducible_oxidoreductase"/>
    <property type="match status" value="1"/>
</dbReference>
<dbReference type="Gene3D" id="3.90.180.10">
    <property type="entry name" value="Medium-chain alcohol dehydrogenases, catalytic domain"/>
    <property type="match status" value="1"/>
</dbReference>
<dbReference type="PANTHER" id="PTHR48106">
    <property type="entry name" value="QUINONE OXIDOREDUCTASE PIG3-RELATED"/>
    <property type="match status" value="1"/>
</dbReference>
<dbReference type="VEuPathDB" id="FungiDB:An16g00410"/>
<dbReference type="InterPro" id="IPR014189">
    <property type="entry name" value="Quinone_OxRdtase_PIG3"/>
</dbReference>
<keyword evidence="1" id="KW-0521">NADP</keyword>
<dbReference type="GO" id="GO:0016651">
    <property type="term" value="F:oxidoreductase activity, acting on NAD(P)H"/>
    <property type="evidence" value="ECO:0007669"/>
    <property type="project" value="TreeGrafter"/>
</dbReference>
<dbReference type="SMART" id="SM00829">
    <property type="entry name" value="PKS_ER"/>
    <property type="match status" value="1"/>
</dbReference>
<comment type="caution">
    <text evidence="4">The sequence shown here is derived from an EMBL/GenBank/DDBJ whole genome shotgun (WGS) entry which is preliminary data.</text>
</comment>
<dbReference type="Gene3D" id="3.40.50.720">
    <property type="entry name" value="NAD(P)-binding Rossmann-like Domain"/>
    <property type="match status" value="1"/>
</dbReference>
<dbReference type="Pfam" id="PF08240">
    <property type="entry name" value="ADH_N"/>
    <property type="match status" value="1"/>
</dbReference>
<dbReference type="VEuPathDB" id="FungiDB:ATCC64974_71790"/>
<dbReference type="EMBL" id="BCMY01000022">
    <property type="protein sequence ID" value="GAQ46718.1"/>
    <property type="molecule type" value="Genomic_DNA"/>
</dbReference>
<dbReference type="SUPFAM" id="SSF50129">
    <property type="entry name" value="GroES-like"/>
    <property type="match status" value="1"/>
</dbReference>
<evidence type="ECO:0000259" key="3">
    <source>
        <dbReference type="SMART" id="SM00829"/>
    </source>
</evidence>
<dbReference type="InterPro" id="IPR013154">
    <property type="entry name" value="ADH-like_N"/>
</dbReference>
<evidence type="ECO:0000313" key="4">
    <source>
        <dbReference type="EMBL" id="GAQ46718.1"/>
    </source>
</evidence>
<reference evidence="5" key="1">
    <citation type="journal article" date="2016" name="Genome Announc.">
        <title>Draft genome sequence of Aspergillus niger strain An76.</title>
        <authorList>
            <person name="Gong W."/>
            <person name="Cheng Z."/>
            <person name="Zhang H."/>
            <person name="Liu L."/>
            <person name="Gao P."/>
            <person name="Wang L."/>
        </authorList>
    </citation>
    <scope>NUCLEOTIDE SEQUENCE [LARGE SCALE GENOMIC DNA]</scope>
    <source>
        <strain evidence="5">An76</strain>
    </source>
</reference>
<dbReference type="InterPro" id="IPR013149">
    <property type="entry name" value="ADH-like_C"/>
</dbReference>
<dbReference type="NCBIfam" id="TIGR02824">
    <property type="entry name" value="quinone_pig3"/>
    <property type="match status" value="1"/>
</dbReference>